<name>A0AAU9RGZ6_THLAR</name>
<dbReference type="PANTHER" id="PTHR31182">
    <property type="entry name" value="C2 NT-TYPE DOMAIN-CONTAINING PROTEIN"/>
    <property type="match status" value="1"/>
</dbReference>
<dbReference type="Proteomes" id="UP000836841">
    <property type="component" value="Unassembled WGS sequence"/>
</dbReference>
<evidence type="ECO:0000313" key="3">
    <source>
        <dbReference type="Proteomes" id="UP000836841"/>
    </source>
</evidence>
<dbReference type="AlphaFoldDB" id="A0AAU9RGZ6"/>
<gene>
    <name evidence="2" type="ORF">TAV2_LOCUS4882</name>
</gene>
<feature type="region of interest" description="Disordered" evidence="1">
    <location>
        <begin position="212"/>
        <end position="237"/>
    </location>
</feature>
<organism evidence="2 3">
    <name type="scientific">Thlaspi arvense</name>
    <name type="common">Field penny-cress</name>
    <dbReference type="NCBI Taxonomy" id="13288"/>
    <lineage>
        <taxon>Eukaryota</taxon>
        <taxon>Viridiplantae</taxon>
        <taxon>Streptophyta</taxon>
        <taxon>Embryophyta</taxon>
        <taxon>Tracheophyta</taxon>
        <taxon>Spermatophyta</taxon>
        <taxon>Magnoliopsida</taxon>
        <taxon>eudicotyledons</taxon>
        <taxon>Gunneridae</taxon>
        <taxon>Pentapetalae</taxon>
        <taxon>rosids</taxon>
        <taxon>malvids</taxon>
        <taxon>Brassicales</taxon>
        <taxon>Brassicaceae</taxon>
        <taxon>Thlaspideae</taxon>
        <taxon>Thlaspi</taxon>
    </lineage>
</organism>
<proteinExistence type="predicted"/>
<sequence length="340" mass="39347">MLWHKEEQGLTTNRSSVSEFGDDNFSVGSWEKKEVISRDGDVKLQTQIFYASIDQRSEQAAGESACTALVAVIADWFHCNSDQMPIKSQLDSLIQEGSLEWRNLCEDVAYTMRFLTSTLTLRLFSRLKMVEQSGRFDLLHGAMSFDSIWDEISKNNETTLYIVSWNDHFFILKVEMDAYYIVDTLGERLYEGCNQAYILKFDEETTMSHVCKEAQSSEKKPASEETKMVALNESQDSEEEEEESVLCRGKECCKEYIKKFLAAIPTRELQVDLKKGLMASIPLHHRLQIEFHYTRGCKHELISSPYKCRQLLRMSSYLIKTVESHGFVFKEAEMWACDIW</sequence>
<reference evidence="2 3" key="1">
    <citation type="submission" date="2022-03" db="EMBL/GenBank/DDBJ databases">
        <authorList>
            <person name="Nunn A."/>
            <person name="Chopra R."/>
            <person name="Nunn A."/>
            <person name="Contreras Garrido A."/>
        </authorList>
    </citation>
    <scope>NUCLEOTIDE SEQUENCE [LARGE SCALE GENOMIC DNA]</scope>
</reference>
<evidence type="ECO:0000313" key="2">
    <source>
        <dbReference type="EMBL" id="CAH2042916.1"/>
    </source>
</evidence>
<dbReference type="PANTHER" id="PTHR31182:SF23">
    <property type="entry name" value="SPLICING FACTOR 3A SUBUNIT"/>
    <property type="match status" value="1"/>
</dbReference>
<protein>
    <submittedName>
        <fullName evidence="2">Uncharacterized protein</fullName>
    </submittedName>
</protein>
<dbReference type="EMBL" id="CAJVSB020000222">
    <property type="protein sequence ID" value="CAH2042916.1"/>
    <property type="molecule type" value="Genomic_DNA"/>
</dbReference>
<comment type="caution">
    <text evidence="2">The sequence shown here is derived from an EMBL/GenBank/DDBJ whole genome shotgun (WGS) entry which is preliminary data.</text>
</comment>
<evidence type="ECO:0000256" key="1">
    <source>
        <dbReference type="SAM" id="MobiDB-lite"/>
    </source>
</evidence>
<feature type="compositionally biased region" description="Basic and acidic residues" evidence="1">
    <location>
        <begin position="212"/>
        <end position="227"/>
    </location>
</feature>
<keyword evidence="3" id="KW-1185">Reference proteome</keyword>
<accession>A0AAU9RGZ6</accession>